<name>A0A0B4CMQ5_9CAUL</name>
<sequence length="185" mass="20275">MTHASAAPFVSIGQILAEKVLPRLHRAQKLPLRVSCLGTISYAEATDADCCDRTIPLGDAASPEEAMILAAMRVARDDIRIGPDDTLHFRPRLIVVQDNALGLVLAGDIRAGVILWQHPVASDREARRIVTESSRIRGLAFAASGRGDHRSARDLRYQASRLEARLVDQLWRETAADLLRLPQAA</sequence>
<dbReference type="Proteomes" id="UP000031166">
    <property type="component" value="Unassembled WGS sequence"/>
</dbReference>
<evidence type="ECO:0000313" key="2">
    <source>
        <dbReference type="Proteomes" id="UP000031166"/>
    </source>
</evidence>
<dbReference type="AlphaFoldDB" id="A0A0B4CMQ5"/>
<organism evidence="1 2">
    <name type="scientific">Brevundimonas nasdae</name>
    <dbReference type="NCBI Taxonomy" id="172043"/>
    <lineage>
        <taxon>Bacteria</taxon>
        <taxon>Pseudomonadati</taxon>
        <taxon>Pseudomonadota</taxon>
        <taxon>Alphaproteobacteria</taxon>
        <taxon>Caulobacterales</taxon>
        <taxon>Caulobacteraceae</taxon>
        <taxon>Brevundimonas</taxon>
    </lineage>
</organism>
<accession>A0A0B4CMQ5</accession>
<reference evidence="1 2" key="1">
    <citation type="submission" date="2014-12" db="EMBL/GenBank/DDBJ databases">
        <title>Genome sequencing of Brevundimonas nasdae TPW30.</title>
        <authorList>
            <person name="Tan P.W."/>
            <person name="Chan K.-G."/>
        </authorList>
    </citation>
    <scope>NUCLEOTIDE SEQUENCE [LARGE SCALE GENOMIC DNA]</scope>
    <source>
        <strain evidence="1 2">TPW30</strain>
    </source>
</reference>
<proteinExistence type="predicted"/>
<comment type="caution">
    <text evidence="1">The sequence shown here is derived from an EMBL/GenBank/DDBJ whole genome shotgun (WGS) entry which is preliminary data.</text>
</comment>
<dbReference type="RefSeq" id="WP_039248223.1">
    <property type="nucleotide sequence ID" value="NZ_JWSY01000032.1"/>
</dbReference>
<protein>
    <submittedName>
        <fullName evidence="1">Uncharacterized protein</fullName>
    </submittedName>
</protein>
<evidence type="ECO:0000313" key="1">
    <source>
        <dbReference type="EMBL" id="KIC55706.1"/>
    </source>
</evidence>
<dbReference type="STRING" id="172043.RM53_15250"/>
<gene>
    <name evidence="1" type="ORF">RM53_15250</name>
</gene>
<dbReference type="EMBL" id="JWSY01000032">
    <property type="protein sequence ID" value="KIC55706.1"/>
    <property type="molecule type" value="Genomic_DNA"/>
</dbReference>